<protein>
    <recommendedName>
        <fullName evidence="4">Membrane-bound transcription factor site-2 protease</fullName>
        <ecNumber evidence="3">3.4.24.85</ecNumber>
    </recommendedName>
    <alternativeName>
        <fullName evidence="8">Endopeptidase S2P</fullName>
    </alternativeName>
</protein>
<keyword evidence="5 10" id="KW-0812">Transmembrane</keyword>
<dbReference type="InterPro" id="IPR008915">
    <property type="entry name" value="Peptidase_M50"/>
</dbReference>
<evidence type="ECO:0000256" key="4">
    <source>
        <dbReference type="ARBA" id="ARBA00014400"/>
    </source>
</evidence>
<evidence type="ECO:0000256" key="5">
    <source>
        <dbReference type="ARBA" id="ARBA00022692"/>
    </source>
</evidence>
<feature type="domain" description="Peptidase M50" evidence="11">
    <location>
        <begin position="131"/>
        <end position="473"/>
    </location>
</feature>
<dbReference type="GO" id="GO:0012505">
    <property type="term" value="C:endomembrane system"/>
    <property type="evidence" value="ECO:0007669"/>
    <property type="project" value="UniProtKB-SubCell"/>
</dbReference>
<feature type="transmembrane region" description="Helical" evidence="10">
    <location>
        <begin position="463"/>
        <end position="488"/>
    </location>
</feature>
<evidence type="ECO:0000313" key="12">
    <source>
        <dbReference type="EMBL" id="CAF4850396.1"/>
    </source>
</evidence>
<keyword evidence="7 10" id="KW-0472">Membrane</keyword>
<feature type="transmembrane region" description="Helical" evidence="10">
    <location>
        <begin position="195"/>
        <end position="220"/>
    </location>
</feature>
<dbReference type="EC" id="3.4.24.85" evidence="3"/>
<feature type="transmembrane region" description="Helical" evidence="10">
    <location>
        <begin position="5"/>
        <end position="24"/>
    </location>
</feature>
<comment type="caution">
    <text evidence="12">The sequence shown here is derived from an EMBL/GenBank/DDBJ whole genome shotgun (WGS) entry which is preliminary data.</text>
</comment>
<feature type="transmembrane region" description="Helical" evidence="10">
    <location>
        <begin position="76"/>
        <end position="98"/>
    </location>
</feature>
<keyword evidence="6 10" id="KW-1133">Transmembrane helix</keyword>
<evidence type="ECO:0000256" key="6">
    <source>
        <dbReference type="ARBA" id="ARBA00022989"/>
    </source>
</evidence>
<dbReference type="GO" id="GO:0004222">
    <property type="term" value="F:metalloendopeptidase activity"/>
    <property type="evidence" value="ECO:0007669"/>
    <property type="project" value="InterPro"/>
</dbReference>
<evidence type="ECO:0000256" key="2">
    <source>
        <dbReference type="ARBA" id="ARBA00004127"/>
    </source>
</evidence>
<evidence type="ECO:0000313" key="13">
    <source>
        <dbReference type="Proteomes" id="UP000663880"/>
    </source>
</evidence>
<dbReference type="Proteomes" id="UP000663880">
    <property type="component" value="Unassembled WGS sequence"/>
</dbReference>
<dbReference type="AlphaFoldDB" id="A0A821S758"/>
<dbReference type="GO" id="GO:0031293">
    <property type="term" value="P:membrane protein intracellular domain proteolysis"/>
    <property type="evidence" value="ECO:0007669"/>
    <property type="project" value="TreeGrafter"/>
</dbReference>
<dbReference type="GO" id="GO:1905897">
    <property type="term" value="P:regulation of response to endoplasmic reticulum stress"/>
    <property type="evidence" value="ECO:0007669"/>
    <property type="project" value="TreeGrafter"/>
</dbReference>
<evidence type="ECO:0000259" key="11">
    <source>
        <dbReference type="Pfam" id="PF02163"/>
    </source>
</evidence>
<sequence>MSFAILCSFVLAFYVVIWFFDSFFKSCMHYPYYAFLEGTGLKVGFLNLTWTTAAFNRCIYRWSKNLTRVLRKWFSFGYYVTVGLFLPFAVWTLISFIIEHFKETIQISSVPEVKAMLPGVNIPASDFWIYFLAIASSSVFHELGHAMAAAHEDVQVISVGLYIFTIIPIAFVQLNTEHLNSLPVMKRLKIYCAGVWHNLVLAFFAMAIFFTAPVLFSIAYETDIGVRVTDFSSDSPLKDARGLDKDDVIKSINACDVKDSYDWSYCLHVAHDRFGICTSAEFIAQNDEIMMETVKESGVVECCRKDDLYSICFEYMEPKLAVDSVLPGQYSCLKPRDMVKEKLIKCSEVGGYTCPRNTHCLKPSLNNHTYFIIIERKDNNAVLFLGLPYDIYKTVFVDQYFPRLRIFSLFSPMQFEKLLRYIFIFTMGIGFLNIIPCYGTDGHHIARNLIQILAKLLNQSSDFVTLVTLFIVIVGTGITIPTLIYLFYKAIYLDELDY</sequence>
<reference evidence="12" key="1">
    <citation type="submission" date="2021-02" db="EMBL/GenBank/DDBJ databases">
        <authorList>
            <person name="Steward A R."/>
        </authorList>
    </citation>
    <scope>NUCLEOTIDE SEQUENCE</scope>
</reference>
<dbReference type="InterPro" id="IPR001193">
    <property type="entry name" value="MBTPS2"/>
</dbReference>
<evidence type="ECO:0000256" key="7">
    <source>
        <dbReference type="ARBA" id="ARBA00023136"/>
    </source>
</evidence>
<organism evidence="12 13">
    <name type="scientific">Pieris macdunnoughi</name>
    <dbReference type="NCBI Taxonomy" id="345717"/>
    <lineage>
        <taxon>Eukaryota</taxon>
        <taxon>Metazoa</taxon>
        <taxon>Ecdysozoa</taxon>
        <taxon>Arthropoda</taxon>
        <taxon>Hexapoda</taxon>
        <taxon>Insecta</taxon>
        <taxon>Pterygota</taxon>
        <taxon>Neoptera</taxon>
        <taxon>Endopterygota</taxon>
        <taxon>Lepidoptera</taxon>
        <taxon>Glossata</taxon>
        <taxon>Ditrysia</taxon>
        <taxon>Papilionoidea</taxon>
        <taxon>Pieridae</taxon>
        <taxon>Pierinae</taxon>
        <taxon>Pieris</taxon>
    </lineage>
</organism>
<gene>
    <name evidence="12" type="ORF">PMACD_LOCUS6993</name>
</gene>
<evidence type="ECO:0000256" key="8">
    <source>
        <dbReference type="ARBA" id="ARBA00032658"/>
    </source>
</evidence>
<dbReference type="PANTHER" id="PTHR13325">
    <property type="entry name" value="PROTEASE M50 MEMBRANE-BOUND TRANSCRIPTION FACTOR SITE 2 PROTEASE"/>
    <property type="match status" value="1"/>
</dbReference>
<comment type="function">
    <text evidence="9">Zinc metalloprotease that mediates intramembrane proteolysis of proteins such as ATF6, ATF6B, SREBF1/SREBP1 and SREBF2/SREBP2. Catalyzes the second step in the proteolytic activation of the sterol regulatory element-binding proteins (SREBPs) SREBF1/SREBP1 and SREBF2/SREBP2: cleaves SREBPs within the first transmembrane segment, thereby releasing the N-terminal segment with a portion of the transmembrane segment attached. Mature N-terminal SREBP fragments shuttle to the nucleus and activate gene transcription. Also mediates the second step in the proteolytic activation of the cyclic AMP-dependent transcription factor ATF-6 (ATF6 and ATF6B). Involved in intramembrane proteolysis during bone formation. In astrocytes and osteoblasts, upon DNA damage and ER stress, mediates the second step of the regulated intramembrane proteolytic activation of the transcription factor CREB3L1, leading to the inhibition of cell-cycle progression.</text>
</comment>
<comment type="subcellular location">
    <subcellularLocation>
        <location evidence="2">Endomembrane system</location>
        <topology evidence="2">Multi-pass membrane protein</topology>
    </subcellularLocation>
</comment>
<evidence type="ECO:0000256" key="10">
    <source>
        <dbReference type="SAM" id="Phobius"/>
    </source>
</evidence>
<evidence type="ECO:0000256" key="9">
    <source>
        <dbReference type="ARBA" id="ARBA00045828"/>
    </source>
</evidence>
<dbReference type="OrthoDB" id="69989at2759"/>
<evidence type="ECO:0000256" key="1">
    <source>
        <dbReference type="ARBA" id="ARBA00001350"/>
    </source>
</evidence>
<comment type="catalytic activity">
    <reaction evidence="1">
        <text>Cleaves several transcription factors that are type-2 transmembrane proteins within membrane-spanning domains. Known substrates include sterol regulatory element-binding protein (SREBP) -1, SREBP-2 and forms of the transcriptional activator ATF6. SREBP-2 is cleaved at the site 477-DRSRILL-|-CVLTFLCLSFNPLTSLLQWGGA-505. The residues Asn-Pro, 11 residues distal to the site of cleavage in the membrane-spanning domain, are important for cleavage by S2P endopeptidase. Replacement of either of these residues does not prevent cleavage, but there is no cleavage if both of these residues are replaced.</text>
        <dbReference type="EC" id="3.4.24.85"/>
    </reaction>
</comment>
<name>A0A821S758_9NEOP</name>
<feature type="transmembrane region" description="Helical" evidence="10">
    <location>
        <begin position="156"/>
        <end position="175"/>
    </location>
</feature>
<feature type="transmembrane region" description="Helical" evidence="10">
    <location>
        <begin position="127"/>
        <end position="144"/>
    </location>
</feature>
<dbReference type="GO" id="GO:0016020">
    <property type="term" value="C:membrane"/>
    <property type="evidence" value="ECO:0007669"/>
    <property type="project" value="InterPro"/>
</dbReference>
<dbReference type="EMBL" id="CAJOBZ010000016">
    <property type="protein sequence ID" value="CAF4850396.1"/>
    <property type="molecule type" value="Genomic_DNA"/>
</dbReference>
<accession>A0A821S758</accession>
<evidence type="ECO:0000256" key="3">
    <source>
        <dbReference type="ARBA" id="ARBA00012347"/>
    </source>
</evidence>
<dbReference type="Pfam" id="PF02163">
    <property type="entry name" value="Peptidase_M50"/>
    <property type="match status" value="1"/>
</dbReference>
<keyword evidence="13" id="KW-1185">Reference proteome</keyword>
<dbReference type="PRINTS" id="PR01000">
    <property type="entry name" value="SREBPS2PTASE"/>
</dbReference>
<dbReference type="GO" id="GO:0005737">
    <property type="term" value="C:cytoplasm"/>
    <property type="evidence" value="ECO:0007669"/>
    <property type="project" value="TreeGrafter"/>
</dbReference>
<feature type="transmembrane region" description="Helical" evidence="10">
    <location>
        <begin position="418"/>
        <end position="435"/>
    </location>
</feature>
<dbReference type="PANTHER" id="PTHR13325:SF3">
    <property type="entry name" value="MEMBRANE-BOUND TRANSCRIPTION FACTOR SITE-2 PROTEASE"/>
    <property type="match status" value="1"/>
</dbReference>
<proteinExistence type="predicted"/>
<feature type="transmembrane region" description="Helical" evidence="10">
    <location>
        <begin position="30"/>
        <end position="55"/>
    </location>
</feature>